<name>A0A850NR94_9PROT</name>
<organism evidence="2 3">
    <name type="scientific">Endobacter medicaginis</name>
    <dbReference type="NCBI Taxonomy" id="1181271"/>
    <lineage>
        <taxon>Bacteria</taxon>
        <taxon>Pseudomonadati</taxon>
        <taxon>Pseudomonadota</taxon>
        <taxon>Alphaproteobacteria</taxon>
        <taxon>Acetobacterales</taxon>
        <taxon>Acetobacteraceae</taxon>
        <taxon>Endobacter</taxon>
    </lineage>
</organism>
<keyword evidence="1" id="KW-0472">Membrane</keyword>
<dbReference type="Proteomes" id="UP000565205">
    <property type="component" value="Unassembled WGS sequence"/>
</dbReference>
<keyword evidence="1" id="KW-0812">Transmembrane</keyword>
<feature type="transmembrane region" description="Helical" evidence="1">
    <location>
        <begin position="79"/>
        <end position="101"/>
    </location>
</feature>
<dbReference type="AlphaFoldDB" id="A0A850NR94"/>
<feature type="transmembrane region" description="Helical" evidence="1">
    <location>
        <begin position="49"/>
        <end position="73"/>
    </location>
</feature>
<dbReference type="RefSeq" id="WP_218062216.1">
    <property type="nucleotide sequence ID" value="NZ_JABXXQ010000718.1"/>
</dbReference>
<comment type="caution">
    <text evidence="2">The sequence shown here is derived from an EMBL/GenBank/DDBJ whole genome shotgun (WGS) entry which is preliminary data.</text>
</comment>
<evidence type="ECO:0000313" key="3">
    <source>
        <dbReference type="Proteomes" id="UP000565205"/>
    </source>
</evidence>
<feature type="non-terminal residue" evidence="2">
    <location>
        <position position="149"/>
    </location>
</feature>
<sequence length="149" mass="15771">MSDSSSRIAPRIETESRRADRLVASAAVDAELEALPTEVLRPGGRVTTLGLAIGGVAVLILGLGALEVGNFVADEFRRAVWLGWLTLVIAVSGFGLILAAIGHELRGLASLEAVDRLRAELNGKDAVARHRAARRWVSMLPAAVGERQA</sequence>
<evidence type="ECO:0008006" key="4">
    <source>
        <dbReference type="Google" id="ProtNLM"/>
    </source>
</evidence>
<reference evidence="2 3" key="1">
    <citation type="submission" date="2020-06" db="EMBL/GenBank/DDBJ databases">
        <title>Description of novel acetic acid bacteria.</title>
        <authorList>
            <person name="Sombolestani A."/>
        </authorList>
    </citation>
    <scope>NUCLEOTIDE SEQUENCE [LARGE SCALE GENOMIC DNA]</scope>
    <source>
        <strain evidence="2 3">LMG 26838</strain>
    </source>
</reference>
<keyword evidence="1" id="KW-1133">Transmembrane helix</keyword>
<protein>
    <recommendedName>
        <fullName evidence="4">Transmembrane protein</fullName>
    </recommendedName>
</protein>
<proteinExistence type="predicted"/>
<accession>A0A850NR94</accession>
<gene>
    <name evidence="2" type="ORF">HUK83_18050</name>
</gene>
<evidence type="ECO:0000313" key="2">
    <source>
        <dbReference type="EMBL" id="NVN32231.1"/>
    </source>
</evidence>
<dbReference type="EMBL" id="JABXXQ010000718">
    <property type="protein sequence ID" value="NVN32231.1"/>
    <property type="molecule type" value="Genomic_DNA"/>
</dbReference>
<evidence type="ECO:0000256" key="1">
    <source>
        <dbReference type="SAM" id="Phobius"/>
    </source>
</evidence>